<evidence type="ECO:0000256" key="1">
    <source>
        <dbReference type="SAM" id="MobiDB-lite"/>
    </source>
</evidence>
<accession>A0A344L3I1</accession>
<reference evidence="2 3" key="1">
    <citation type="submission" date="2016-04" db="EMBL/GenBank/DDBJ databases">
        <title>Complete genome sequence and analysis of deep-sea sediment isolate, Amycolatopsis sp. WP1.</title>
        <authorList>
            <person name="Wang H."/>
            <person name="Chen S."/>
            <person name="Wu Q."/>
        </authorList>
    </citation>
    <scope>NUCLEOTIDE SEQUENCE [LARGE SCALE GENOMIC DNA]</scope>
    <source>
        <strain evidence="2 3">WP1</strain>
    </source>
</reference>
<dbReference type="EMBL" id="CP015163">
    <property type="protein sequence ID" value="AXB42605.1"/>
    <property type="molecule type" value="Genomic_DNA"/>
</dbReference>
<dbReference type="RefSeq" id="WP_205215279.1">
    <property type="nucleotide sequence ID" value="NZ_CP015163.1"/>
</dbReference>
<organism evidence="2 3">
    <name type="scientific">Amycolatopsis albispora</name>
    <dbReference type="NCBI Taxonomy" id="1804986"/>
    <lineage>
        <taxon>Bacteria</taxon>
        <taxon>Bacillati</taxon>
        <taxon>Actinomycetota</taxon>
        <taxon>Actinomycetes</taxon>
        <taxon>Pseudonocardiales</taxon>
        <taxon>Pseudonocardiaceae</taxon>
        <taxon>Amycolatopsis</taxon>
    </lineage>
</organism>
<sequence length="95" mass="10556">MRADGIITGRLPRNRAGVLVSEVDTDAELYDSTAQWRHRAMDGVLHSGDLVDDPRSRARTTPPGSAGRRSGEPVGKRHDEVAEFVRSFDDKRQVQ</sequence>
<protein>
    <submittedName>
        <fullName evidence="2">Uncharacterized protein</fullName>
    </submittedName>
</protein>
<name>A0A344L3I1_9PSEU</name>
<feature type="compositionally biased region" description="Basic and acidic residues" evidence="1">
    <location>
        <begin position="69"/>
        <end position="95"/>
    </location>
</feature>
<keyword evidence="3" id="KW-1185">Reference proteome</keyword>
<evidence type="ECO:0000313" key="3">
    <source>
        <dbReference type="Proteomes" id="UP000250434"/>
    </source>
</evidence>
<dbReference type="AlphaFoldDB" id="A0A344L3I1"/>
<feature type="region of interest" description="Disordered" evidence="1">
    <location>
        <begin position="45"/>
        <end position="95"/>
    </location>
</feature>
<evidence type="ECO:0000313" key="2">
    <source>
        <dbReference type="EMBL" id="AXB42605.1"/>
    </source>
</evidence>
<dbReference type="KEGG" id="aab:A4R43_08740"/>
<proteinExistence type="predicted"/>
<gene>
    <name evidence="2" type="ORF">A4R43_08740</name>
</gene>
<dbReference type="Proteomes" id="UP000250434">
    <property type="component" value="Chromosome"/>
</dbReference>